<name>A0A1F4ZBT5_9BACT</name>
<dbReference type="Proteomes" id="UP000177080">
    <property type="component" value="Unassembled WGS sequence"/>
</dbReference>
<evidence type="ECO:0000259" key="1">
    <source>
        <dbReference type="Pfam" id="PF01850"/>
    </source>
</evidence>
<comment type="caution">
    <text evidence="2">The sequence shown here is derived from an EMBL/GenBank/DDBJ whole genome shotgun (WGS) entry which is preliminary data.</text>
</comment>
<dbReference type="Gene3D" id="3.40.50.1010">
    <property type="entry name" value="5'-nuclease"/>
    <property type="match status" value="1"/>
</dbReference>
<organism evidence="2 3">
    <name type="scientific">Candidatus Amesbacteria bacterium RIFCSPLOWO2_01_FULL_48_25</name>
    <dbReference type="NCBI Taxonomy" id="1797259"/>
    <lineage>
        <taxon>Bacteria</taxon>
        <taxon>Candidatus Amesiibacteriota</taxon>
    </lineage>
</organism>
<evidence type="ECO:0000313" key="3">
    <source>
        <dbReference type="Proteomes" id="UP000177080"/>
    </source>
</evidence>
<reference evidence="2 3" key="1">
    <citation type="journal article" date="2016" name="Nat. Commun.">
        <title>Thousands of microbial genomes shed light on interconnected biogeochemical processes in an aquifer system.</title>
        <authorList>
            <person name="Anantharaman K."/>
            <person name="Brown C.T."/>
            <person name="Hug L.A."/>
            <person name="Sharon I."/>
            <person name="Castelle C.J."/>
            <person name="Probst A.J."/>
            <person name="Thomas B.C."/>
            <person name="Singh A."/>
            <person name="Wilkins M.J."/>
            <person name="Karaoz U."/>
            <person name="Brodie E.L."/>
            <person name="Williams K.H."/>
            <person name="Hubbard S.S."/>
            <person name="Banfield J.F."/>
        </authorList>
    </citation>
    <scope>NUCLEOTIDE SEQUENCE [LARGE SCALE GENOMIC DNA]</scope>
</reference>
<protein>
    <recommendedName>
        <fullName evidence="1">PIN domain-containing protein</fullName>
    </recommendedName>
</protein>
<dbReference type="Pfam" id="PF01850">
    <property type="entry name" value="PIN"/>
    <property type="match status" value="1"/>
</dbReference>
<dbReference type="InterPro" id="IPR029060">
    <property type="entry name" value="PIN-like_dom_sf"/>
</dbReference>
<accession>A0A1F4ZBT5</accession>
<sequence length="137" mass="15428">MKYFLDTNVFLRVAARENQKSFEECKRVLERVKRSELEAVTAGLVLAEVAWTLGSHYKWEKNRVALVLKSIVNLGGLRFVNGYGAAGAVERFSEKTVKFVDAMIGSIREVADGEWIVVSYDRDFDKLGVKRVEPGAI</sequence>
<dbReference type="AlphaFoldDB" id="A0A1F4ZBT5"/>
<evidence type="ECO:0000313" key="2">
    <source>
        <dbReference type="EMBL" id="OGD03681.1"/>
    </source>
</evidence>
<gene>
    <name evidence="2" type="ORF">A2989_03300</name>
</gene>
<dbReference type="InterPro" id="IPR002716">
    <property type="entry name" value="PIN_dom"/>
</dbReference>
<feature type="domain" description="PIN" evidence="1">
    <location>
        <begin position="3"/>
        <end position="128"/>
    </location>
</feature>
<dbReference type="SUPFAM" id="SSF88723">
    <property type="entry name" value="PIN domain-like"/>
    <property type="match status" value="1"/>
</dbReference>
<dbReference type="STRING" id="1797259.A2989_03300"/>
<proteinExistence type="predicted"/>
<dbReference type="EMBL" id="MEXN01000005">
    <property type="protein sequence ID" value="OGD03681.1"/>
    <property type="molecule type" value="Genomic_DNA"/>
</dbReference>